<keyword evidence="1" id="KW-0812">Transmembrane</keyword>
<evidence type="ECO:0000313" key="2">
    <source>
        <dbReference type="EMBL" id="SDJ19048.1"/>
    </source>
</evidence>
<accession>A0A1G8RPZ7</accession>
<proteinExistence type="predicted"/>
<evidence type="ECO:0000313" key="3">
    <source>
        <dbReference type="Proteomes" id="UP000183255"/>
    </source>
</evidence>
<feature type="transmembrane region" description="Helical" evidence="1">
    <location>
        <begin position="66"/>
        <end position="84"/>
    </location>
</feature>
<evidence type="ECO:0000256" key="1">
    <source>
        <dbReference type="SAM" id="Phobius"/>
    </source>
</evidence>
<sequence>MRYIENCVIFKLYKKSIDVMGHCIVILIGHRIKITSKDPDEAAAELIAFSISIKGRVVMMTKNTKIVIGIIIVCISLFATQFLVNPQKEVPVQYISGMNVINIEDPKEVVGFGDYVFVARVDEEIRNVDSSAEDLDPGIPMTTYSITVLDNLKGKIKKNTPIEFSKIGGISSSSNMLTLLEGDIMLEEDQYYILVAAGNDDGSMVQAAATGAVKLDVTSEEEILSSQAYKDYEKYIDEEVEYQRPRYKSMYEE</sequence>
<dbReference type="AlphaFoldDB" id="A0A1G8RPZ7"/>
<reference evidence="2 3" key="1">
    <citation type="submission" date="2016-10" db="EMBL/GenBank/DDBJ databases">
        <authorList>
            <person name="de Groot N.N."/>
        </authorList>
    </citation>
    <scope>NUCLEOTIDE SEQUENCE [LARGE SCALE GENOMIC DNA]</scope>
    <source>
        <strain evidence="2 3">CGMCC 1.5058</strain>
    </source>
</reference>
<organism evidence="2 3">
    <name type="scientific">Proteiniclasticum ruminis</name>
    <dbReference type="NCBI Taxonomy" id="398199"/>
    <lineage>
        <taxon>Bacteria</taxon>
        <taxon>Bacillati</taxon>
        <taxon>Bacillota</taxon>
        <taxon>Clostridia</taxon>
        <taxon>Eubacteriales</taxon>
        <taxon>Clostridiaceae</taxon>
        <taxon>Proteiniclasticum</taxon>
    </lineage>
</organism>
<name>A0A1G8RPZ7_9CLOT</name>
<dbReference type="Proteomes" id="UP000183255">
    <property type="component" value="Unassembled WGS sequence"/>
</dbReference>
<dbReference type="EMBL" id="FNDZ01000009">
    <property type="protein sequence ID" value="SDJ19048.1"/>
    <property type="molecule type" value="Genomic_DNA"/>
</dbReference>
<gene>
    <name evidence="2" type="ORF">SAMN05421804_10945</name>
</gene>
<keyword evidence="1" id="KW-0472">Membrane</keyword>
<keyword evidence="1" id="KW-1133">Transmembrane helix</keyword>
<protein>
    <submittedName>
        <fullName evidence="2">Uncharacterized protein</fullName>
    </submittedName>
</protein>